<dbReference type="Proteomes" id="UP000005018">
    <property type="component" value="Chromosome 6"/>
</dbReference>
<evidence type="ECO:0000313" key="3">
    <source>
        <dbReference type="Proteomes" id="UP000005018"/>
    </source>
</evidence>
<dbReference type="HOGENOM" id="CLU_787549_0_0_1"/>
<organism evidence="2 3">
    <name type="scientific">Candida orthopsilosis (strain 90-125)</name>
    <name type="common">Yeast</name>
    <dbReference type="NCBI Taxonomy" id="1136231"/>
    <lineage>
        <taxon>Eukaryota</taxon>
        <taxon>Fungi</taxon>
        <taxon>Dikarya</taxon>
        <taxon>Ascomycota</taxon>
        <taxon>Saccharomycotina</taxon>
        <taxon>Pichiomycetes</taxon>
        <taxon>Debaryomycetaceae</taxon>
        <taxon>Candida/Lodderomyces clade</taxon>
        <taxon>Candida</taxon>
    </lineage>
</organism>
<dbReference type="AlphaFoldDB" id="H8X8W9"/>
<dbReference type="EMBL" id="HE681724">
    <property type="protein sequence ID" value="CCG24267.1"/>
    <property type="molecule type" value="Genomic_DNA"/>
</dbReference>
<dbReference type="OrthoDB" id="4015084at2759"/>
<evidence type="ECO:0000313" key="2">
    <source>
        <dbReference type="EMBL" id="CCG24267.1"/>
    </source>
</evidence>
<name>H8X8W9_CANO9</name>
<dbReference type="GeneID" id="14541491"/>
<keyword evidence="3" id="KW-1185">Reference proteome</keyword>
<accession>H8X8W9</accession>
<reference evidence="2 3" key="1">
    <citation type="journal article" date="2012" name="PLoS ONE">
        <title>Sequence and analysis of the genome of the pathogenic yeast Candida orthopsilosis.</title>
        <authorList>
            <person name="Riccombeni A."/>
            <person name="Vidanes G."/>
            <person name="Proux-Wera E."/>
            <person name="Wolfe K.H."/>
            <person name="Butler G."/>
        </authorList>
    </citation>
    <scope>NUCLEOTIDE SEQUENCE [LARGE SCALE GENOMIC DNA]</scope>
    <source>
        <strain evidence="2 3">Co 90-125</strain>
    </source>
</reference>
<feature type="region of interest" description="Disordered" evidence="1">
    <location>
        <begin position="238"/>
        <end position="268"/>
    </location>
</feature>
<proteinExistence type="predicted"/>
<gene>
    <name evidence="2" type="ORF">CORT_0F00380</name>
</gene>
<dbReference type="RefSeq" id="XP_003870397.1">
    <property type="nucleotide sequence ID" value="XM_003870348.1"/>
</dbReference>
<feature type="compositionally biased region" description="Polar residues" evidence="1">
    <location>
        <begin position="159"/>
        <end position="175"/>
    </location>
</feature>
<dbReference type="KEGG" id="cot:CORT_0F00380"/>
<feature type="compositionally biased region" description="Polar residues" evidence="1">
    <location>
        <begin position="238"/>
        <end position="248"/>
    </location>
</feature>
<feature type="region of interest" description="Disordered" evidence="1">
    <location>
        <begin position="159"/>
        <end position="186"/>
    </location>
</feature>
<sequence>MSQNTQKHTKKGKAESLIIQVLFSSTRMGYFREAYHDARFNFDHFIVDYKRKYYSLNQNPRVLRARVPNQPFTSLRTYEYCKTIPACVTEDLSDEEDDEYKENVPEAWIRTTDIDLFPSFDACFDQSSNEVVPRRVLSEPNMDKVAQEFLETFSLNMNVGSQTSPNGNEELIQSDNESEENAQSDSGMQYVGPFHLVYHTPQSDYIEVKKSNRLSRLVRSFSNVVSRGGEIIEPLQSALSSNPLSPGLQTMDKQEPNSNEPIPRKPPPILDQQSIQIWKMVLNDASLSAARISTGNSTSPVVTNQCIKGDFTDAKLAPSPTPTKPNDIFAQHLEQAKLKYSPKSSLI</sequence>
<protein>
    <submittedName>
        <fullName evidence="2">Uncharacterized protein</fullName>
    </submittedName>
</protein>
<evidence type="ECO:0000256" key="1">
    <source>
        <dbReference type="SAM" id="MobiDB-lite"/>
    </source>
</evidence>